<evidence type="ECO:0000256" key="1">
    <source>
        <dbReference type="ARBA" id="ARBA00004370"/>
    </source>
</evidence>
<dbReference type="OrthoDB" id="6106139at2759"/>
<evidence type="ECO:0000256" key="4">
    <source>
        <dbReference type="ARBA" id="ARBA00023136"/>
    </source>
</evidence>
<evidence type="ECO:0000256" key="2">
    <source>
        <dbReference type="ARBA" id="ARBA00022692"/>
    </source>
</evidence>
<feature type="transmembrane region" description="Helical" evidence="5">
    <location>
        <begin position="191"/>
        <end position="210"/>
    </location>
</feature>
<dbReference type="PANTHER" id="PTHR45698:SF1">
    <property type="entry name" value="TRACE AMINE-ASSOCIATED RECEPTOR 13C-LIKE"/>
    <property type="match status" value="1"/>
</dbReference>
<evidence type="ECO:0000313" key="7">
    <source>
        <dbReference type="EMBL" id="ELT89679.1"/>
    </source>
</evidence>
<dbReference type="CDD" id="cd00637">
    <property type="entry name" value="7tm_classA_rhodopsin-like"/>
    <property type="match status" value="1"/>
</dbReference>
<evidence type="ECO:0000259" key="6">
    <source>
        <dbReference type="PROSITE" id="PS50262"/>
    </source>
</evidence>
<feature type="transmembrane region" description="Helical" evidence="5">
    <location>
        <begin position="254"/>
        <end position="272"/>
    </location>
</feature>
<dbReference type="EMBL" id="KB311229">
    <property type="protein sequence ID" value="ELT89679.1"/>
    <property type="molecule type" value="Genomic_DNA"/>
</dbReference>
<evidence type="ECO:0000256" key="3">
    <source>
        <dbReference type="ARBA" id="ARBA00022989"/>
    </source>
</evidence>
<dbReference type="PANTHER" id="PTHR45698">
    <property type="entry name" value="TRACE AMINE-ASSOCIATED RECEPTOR 19N-RELATED"/>
    <property type="match status" value="1"/>
</dbReference>
<dbReference type="GO" id="GO:0004930">
    <property type="term" value="F:G protein-coupled receptor activity"/>
    <property type="evidence" value="ECO:0007669"/>
    <property type="project" value="InterPro"/>
</dbReference>
<evidence type="ECO:0000313" key="8">
    <source>
        <dbReference type="EnsemblMetazoa" id="CapteP193668"/>
    </source>
</evidence>
<feature type="transmembrane region" description="Helical" evidence="5">
    <location>
        <begin position="94"/>
        <end position="124"/>
    </location>
</feature>
<name>R7T7Q3_CAPTE</name>
<feature type="transmembrane region" description="Helical" evidence="5">
    <location>
        <begin position="23"/>
        <end position="48"/>
    </location>
</feature>
<dbReference type="SUPFAM" id="SSF81321">
    <property type="entry name" value="Family A G protein-coupled receptor-like"/>
    <property type="match status" value="1"/>
</dbReference>
<dbReference type="PROSITE" id="PS50262">
    <property type="entry name" value="G_PROTEIN_RECEP_F1_2"/>
    <property type="match status" value="1"/>
</dbReference>
<dbReference type="HOGENOM" id="CLU_009579_5_2_1"/>
<proteinExistence type="predicted"/>
<accession>R7T7Q3</accession>
<dbReference type="OMA" id="HETFWPC"/>
<feature type="transmembrane region" description="Helical" evidence="5">
    <location>
        <begin position="145"/>
        <end position="162"/>
    </location>
</feature>
<evidence type="ECO:0000313" key="9">
    <source>
        <dbReference type="Proteomes" id="UP000014760"/>
    </source>
</evidence>
<feature type="transmembrane region" description="Helical" evidence="5">
    <location>
        <begin position="292"/>
        <end position="314"/>
    </location>
</feature>
<dbReference type="InterPro" id="IPR000276">
    <property type="entry name" value="GPCR_Rhodpsn"/>
</dbReference>
<dbReference type="InterPro" id="IPR017452">
    <property type="entry name" value="GPCR_Rhodpsn_7TM"/>
</dbReference>
<dbReference type="Proteomes" id="UP000014760">
    <property type="component" value="Unassembled WGS sequence"/>
</dbReference>
<dbReference type="Gene3D" id="1.20.1070.10">
    <property type="entry name" value="Rhodopsin 7-helix transmembrane proteins"/>
    <property type="match status" value="1"/>
</dbReference>
<reference evidence="8" key="3">
    <citation type="submission" date="2015-06" db="UniProtKB">
        <authorList>
            <consortium name="EnsemblMetazoa"/>
        </authorList>
    </citation>
    <scope>IDENTIFICATION</scope>
</reference>
<dbReference type="AlphaFoldDB" id="R7T7Q3"/>
<keyword evidence="9" id="KW-1185">Reference proteome</keyword>
<reference evidence="7 9" key="2">
    <citation type="journal article" date="2013" name="Nature">
        <title>Insights into bilaterian evolution from three spiralian genomes.</title>
        <authorList>
            <person name="Simakov O."/>
            <person name="Marletaz F."/>
            <person name="Cho S.J."/>
            <person name="Edsinger-Gonzales E."/>
            <person name="Havlak P."/>
            <person name="Hellsten U."/>
            <person name="Kuo D.H."/>
            <person name="Larsson T."/>
            <person name="Lv J."/>
            <person name="Arendt D."/>
            <person name="Savage R."/>
            <person name="Osoegawa K."/>
            <person name="de Jong P."/>
            <person name="Grimwood J."/>
            <person name="Chapman J.A."/>
            <person name="Shapiro H."/>
            <person name="Aerts A."/>
            <person name="Otillar R.P."/>
            <person name="Terry A.Y."/>
            <person name="Boore J.L."/>
            <person name="Grigoriev I.V."/>
            <person name="Lindberg D.R."/>
            <person name="Seaver E.C."/>
            <person name="Weisblat D.A."/>
            <person name="Putnam N.H."/>
            <person name="Rokhsar D.S."/>
        </authorList>
    </citation>
    <scope>NUCLEOTIDE SEQUENCE</scope>
    <source>
        <strain evidence="7 9">I ESC-2004</strain>
    </source>
</reference>
<sequence>MESITFSATSAPLKYLTQNNSSIAFRIALLVIGVLGVIGNGVTLYVFVMEKKFSQSVGGVLVINQTVVDLICSLVIIITIGYAMRPLAAYQKGIPTLICFFIHAQVFLYIALTTSIYGLVLKTLERYLMVLHPVVHRNSLTKRRACIMVAFSWLLGWLHPFFSNMFTTYVDDEGVCRLQEWGSRKGQDASSIVYVVHTYVLPTLLFFIRYRRIWRILIRKKFQVPPAASFEGISDGQSEVEQSTGKITKAQINLTKTLLLTVMAFVVLWMPIEIQNMRIRLVLETPTALDLRVYRLALSLSFTNCIVNPVIYAFRLNNFKIIIMKHFCHFCCRPVQVIPQPMEQI</sequence>
<dbReference type="PRINTS" id="PR00237">
    <property type="entry name" value="GPCRRHODOPSN"/>
</dbReference>
<evidence type="ECO:0000256" key="5">
    <source>
        <dbReference type="SAM" id="Phobius"/>
    </source>
</evidence>
<dbReference type="STRING" id="283909.R7T7Q3"/>
<organism evidence="7">
    <name type="scientific">Capitella teleta</name>
    <name type="common">Polychaete worm</name>
    <dbReference type="NCBI Taxonomy" id="283909"/>
    <lineage>
        <taxon>Eukaryota</taxon>
        <taxon>Metazoa</taxon>
        <taxon>Spiralia</taxon>
        <taxon>Lophotrochozoa</taxon>
        <taxon>Annelida</taxon>
        <taxon>Polychaeta</taxon>
        <taxon>Sedentaria</taxon>
        <taxon>Scolecida</taxon>
        <taxon>Capitellidae</taxon>
        <taxon>Capitella</taxon>
    </lineage>
</organism>
<comment type="subcellular location">
    <subcellularLocation>
        <location evidence="1">Membrane</location>
    </subcellularLocation>
</comment>
<protein>
    <recommendedName>
        <fullName evidence="6">G-protein coupled receptors family 1 profile domain-containing protein</fullName>
    </recommendedName>
</protein>
<feature type="domain" description="G-protein coupled receptors family 1 profile" evidence="6">
    <location>
        <begin position="39"/>
        <end position="312"/>
    </location>
</feature>
<keyword evidence="2 5" id="KW-0812">Transmembrane</keyword>
<reference evidence="9" key="1">
    <citation type="submission" date="2012-12" db="EMBL/GenBank/DDBJ databases">
        <authorList>
            <person name="Hellsten U."/>
            <person name="Grimwood J."/>
            <person name="Chapman J.A."/>
            <person name="Shapiro H."/>
            <person name="Aerts A."/>
            <person name="Otillar R.P."/>
            <person name="Terry A.Y."/>
            <person name="Boore J.L."/>
            <person name="Simakov O."/>
            <person name="Marletaz F."/>
            <person name="Cho S.-J."/>
            <person name="Edsinger-Gonzales E."/>
            <person name="Havlak P."/>
            <person name="Kuo D.-H."/>
            <person name="Larsson T."/>
            <person name="Lv J."/>
            <person name="Arendt D."/>
            <person name="Savage R."/>
            <person name="Osoegawa K."/>
            <person name="de Jong P."/>
            <person name="Lindberg D.R."/>
            <person name="Seaver E.C."/>
            <person name="Weisblat D.A."/>
            <person name="Putnam N.H."/>
            <person name="Grigoriev I.V."/>
            <person name="Rokhsar D.S."/>
        </authorList>
    </citation>
    <scope>NUCLEOTIDE SEQUENCE</scope>
    <source>
        <strain evidence="9">I ESC-2004</strain>
    </source>
</reference>
<keyword evidence="3 5" id="KW-1133">Transmembrane helix</keyword>
<feature type="transmembrane region" description="Helical" evidence="5">
    <location>
        <begin position="60"/>
        <end position="82"/>
    </location>
</feature>
<dbReference type="Pfam" id="PF00001">
    <property type="entry name" value="7tm_1"/>
    <property type="match status" value="1"/>
</dbReference>
<dbReference type="GO" id="GO:0016020">
    <property type="term" value="C:membrane"/>
    <property type="evidence" value="ECO:0007669"/>
    <property type="project" value="UniProtKB-SubCell"/>
</dbReference>
<dbReference type="EMBL" id="AMQN01003209">
    <property type="status" value="NOT_ANNOTATED_CDS"/>
    <property type="molecule type" value="Genomic_DNA"/>
</dbReference>
<gene>
    <name evidence="7" type="ORF">CAPTEDRAFT_193668</name>
</gene>
<dbReference type="EnsemblMetazoa" id="CapteT193668">
    <property type="protein sequence ID" value="CapteP193668"/>
    <property type="gene ID" value="CapteG193668"/>
</dbReference>
<keyword evidence="4 5" id="KW-0472">Membrane</keyword>